<organism evidence="1 2">
    <name type="scientific">Thermanaerothrix solaris</name>
    <dbReference type="NCBI Taxonomy" id="3058434"/>
    <lineage>
        <taxon>Bacteria</taxon>
        <taxon>Bacillati</taxon>
        <taxon>Chloroflexota</taxon>
        <taxon>Anaerolineae</taxon>
        <taxon>Anaerolineales</taxon>
        <taxon>Anaerolineaceae</taxon>
        <taxon>Thermanaerothrix</taxon>
    </lineage>
</organism>
<gene>
    <name evidence="1" type="ORF">QYE77_00750</name>
</gene>
<comment type="caution">
    <text evidence="1">The sequence shown here is derived from an EMBL/GenBank/DDBJ whole genome shotgun (WGS) entry which is preliminary data.</text>
</comment>
<dbReference type="EMBL" id="JAUHMF010000001">
    <property type="protein sequence ID" value="MDT8896778.1"/>
    <property type="molecule type" value="Genomic_DNA"/>
</dbReference>
<accession>A0ABU3NKN8</accession>
<keyword evidence="2" id="KW-1185">Reference proteome</keyword>
<sequence>MSRVIQTEGVGKQRQTLMRALALAVRELMHRGVIDAQTRDLVAFLVLALEDITQNIDDTVKAWEKRGYWLKADRFRLDWEWTQTISQNLRKAITEEDWDLVAQLVGDIAGKVSHVEVPARHRLGTPWSGAWEKLKLKSFTKERE</sequence>
<proteinExistence type="predicted"/>
<name>A0ABU3NKN8_9CHLR</name>
<dbReference type="Proteomes" id="UP001254165">
    <property type="component" value="Unassembled WGS sequence"/>
</dbReference>
<evidence type="ECO:0000313" key="1">
    <source>
        <dbReference type="EMBL" id="MDT8896778.1"/>
    </source>
</evidence>
<evidence type="ECO:0000313" key="2">
    <source>
        <dbReference type="Proteomes" id="UP001254165"/>
    </source>
</evidence>
<protein>
    <submittedName>
        <fullName evidence="1">Uncharacterized protein</fullName>
    </submittedName>
</protein>
<reference evidence="1 2" key="1">
    <citation type="submission" date="2023-07" db="EMBL/GenBank/DDBJ databases">
        <title>Novel species of Thermanaerothrix with wide hydrolytic capabilities.</title>
        <authorList>
            <person name="Zayulina K.S."/>
            <person name="Podosokorskaya O.A."/>
            <person name="Elcheninov A.G."/>
        </authorList>
    </citation>
    <scope>NUCLEOTIDE SEQUENCE [LARGE SCALE GENOMIC DNA]</scope>
    <source>
        <strain evidence="1 2">4228-RoL</strain>
    </source>
</reference>
<dbReference type="RefSeq" id="WP_315623301.1">
    <property type="nucleotide sequence ID" value="NZ_JAUHMF010000001.1"/>
</dbReference>